<proteinExistence type="predicted"/>
<name>B0C5R3_ACAM1</name>
<organism evidence="1 2">
    <name type="scientific">Acaryochloris marina (strain MBIC 11017)</name>
    <dbReference type="NCBI Taxonomy" id="329726"/>
    <lineage>
        <taxon>Bacteria</taxon>
        <taxon>Bacillati</taxon>
        <taxon>Cyanobacteriota</taxon>
        <taxon>Cyanophyceae</taxon>
        <taxon>Acaryochloridales</taxon>
        <taxon>Acaryochloridaceae</taxon>
        <taxon>Acaryochloris</taxon>
    </lineage>
</organism>
<dbReference type="InterPro" id="IPR011990">
    <property type="entry name" value="TPR-like_helical_dom_sf"/>
</dbReference>
<dbReference type="AlphaFoldDB" id="B0C5R3"/>
<dbReference type="RefSeq" id="WP_012164159.1">
    <property type="nucleotide sequence ID" value="NC_009925.1"/>
</dbReference>
<evidence type="ECO:0000313" key="2">
    <source>
        <dbReference type="Proteomes" id="UP000000268"/>
    </source>
</evidence>
<reference evidence="1 2" key="1">
    <citation type="journal article" date="2008" name="Proc. Natl. Acad. Sci. U.S.A.">
        <title>Niche adaptation and genome expansion in the chlorophyll d-producing cyanobacterium Acaryochloris marina.</title>
        <authorList>
            <person name="Swingley W.D."/>
            <person name="Chen M."/>
            <person name="Cheung P.C."/>
            <person name="Conrad A.L."/>
            <person name="Dejesa L.C."/>
            <person name="Hao J."/>
            <person name="Honchak B.M."/>
            <person name="Karbach L.E."/>
            <person name="Kurdoglu A."/>
            <person name="Lahiri S."/>
            <person name="Mastrian S.D."/>
            <person name="Miyashita H."/>
            <person name="Page L."/>
            <person name="Ramakrishna P."/>
            <person name="Satoh S."/>
            <person name="Sattley W.M."/>
            <person name="Shimada Y."/>
            <person name="Taylor H.L."/>
            <person name="Tomo T."/>
            <person name="Tsuchiya T."/>
            <person name="Wang Z.T."/>
            <person name="Raymond J."/>
            <person name="Mimuro M."/>
            <person name="Blankenship R.E."/>
            <person name="Touchman J.W."/>
        </authorList>
    </citation>
    <scope>NUCLEOTIDE SEQUENCE [LARGE SCALE GENOMIC DNA]</scope>
    <source>
        <strain evidence="2">MBIC 11017</strain>
    </source>
</reference>
<protein>
    <submittedName>
        <fullName evidence="1">Uncharacterized protein</fullName>
    </submittedName>
</protein>
<dbReference type="Gene3D" id="1.25.40.10">
    <property type="entry name" value="Tetratricopeptide repeat domain"/>
    <property type="match status" value="1"/>
</dbReference>
<dbReference type="EMBL" id="CP000828">
    <property type="protein sequence ID" value="ABW28784.1"/>
    <property type="molecule type" value="Genomic_DNA"/>
</dbReference>
<dbReference type="eggNOG" id="COG0457">
    <property type="taxonomic scope" value="Bacteria"/>
</dbReference>
<accession>B0C5R3</accession>
<dbReference type="Proteomes" id="UP000000268">
    <property type="component" value="Chromosome"/>
</dbReference>
<sequence>MNFLDNRCHVQPLHHCLAVGVAALLVSCHSTPLTSPTLIERPAFSQPSFVASISQDPGVVPEQYLQRYRHIPDAEAWRQDLYEHKAFAKIEKRVNEDLQAASQDEHKSNFVMRLYGALSAFPNPKNEYTPQDKQDYLHQTAVLQEWMAAYPDSHIPYLIQGKLHVKYAWKFRTGQVARKVTEEGWQLFHYYLQTAASDFSAASQLDPNDPNIWNELLHLAARTNLDPYTPEYFFEQGLNANPYHSGLHTTYLQTLYPQWGGSEKQMLAFARAAHKKGQATQKPMLGNVLLLVAREIDQKDAVHPITWSEIETVYQEIFAQYPDYLRMRYYYAHDALEREKFDVAIQQFEIIGDRWTTNTLWDDLNAFHRSRVFVYFKEAVQLYKQATQQHYQANTSKEHELVSEAEKRVLKALELWPQASGYLFLAGIHGNIYKDIPQAIDFANQALALNPSPAEREYAEDFIQQAEGLLARQRR</sequence>
<gene>
    <name evidence="1" type="ordered locus">AM1_3797</name>
</gene>
<keyword evidence="2" id="KW-1185">Reference proteome</keyword>
<dbReference type="PROSITE" id="PS51257">
    <property type="entry name" value="PROKAR_LIPOPROTEIN"/>
    <property type="match status" value="1"/>
</dbReference>
<dbReference type="STRING" id="329726.AM1_3797"/>
<evidence type="ECO:0000313" key="1">
    <source>
        <dbReference type="EMBL" id="ABW28784.1"/>
    </source>
</evidence>
<dbReference type="HOGENOM" id="CLU_574433_0_0_3"/>
<dbReference type="KEGG" id="amr:AM1_3797"/>
<dbReference type="SUPFAM" id="SSF48452">
    <property type="entry name" value="TPR-like"/>
    <property type="match status" value="1"/>
</dbReference>